<dbReference type="Gene3D" id="4.10.60.10">
    <property type="entry name" value="Zinc finger, CCHC-type"/>
    <property type="match status" value="1"/>
</dbReference>
<feature type="compositionally biased region" description="Basic and acidic residues" evidence="2">
    <location>
        <begin position="189"/>
        <end position="203"/>
    </location>
</feature>
<feature type="region of interest" description="Disordered" evidence="2">
    <location>
        <begin position="126"/>
        <end position="317"/>
    </location>
</feature>
<dbReference type="PROSITE" id="PS50158">
    <property type="entry name" value="ZF_CCHC"/>
    <property type="match status" value="1"/>
</dbReference>
<proteinExistence type="predicted"/>
<comment type="caution">
    <text evidence="4">The sequence shown here is derived from an EMBL/GenBank/DDBJ whole genome shotgun (WGS) entry which is preliminary data.</text>
</comment>
<dbReference type="GO" id="GO:0008270">
    <property type="term" value="F:zinc ion binding"/>
    <property type="evidence" value="ECO:0007669"/>
    <property type="project" value="UniProtKB-KW"/>
</dbReference>
<evidence type="ECO:0000313" key="4">
    <source>
        <dbReference type="EMBL" id="KAK0148412.1"/>
    </source>
</evidence>
<reference evidence="4" key="1">
    <citation type="journal article" date="2023" name="Front. Mar. Sci.">
        <title>A new Merluccius polli reference genome to investigate the effects of global change in West African waters.</title>
        <authorList>
            <person name="Mateo J.L."/>
            <person name="Blanco-Fernandez C."/>
            <person name="Garcia-Vazquez E."/>
            <person name="Machado-Schiaffino G."/>
        </authorList>
    </citation>
    <scope>NUCLEOTIDE SEQUENCE</scope>
    <source>
        <strain evidence="4">C29</strain>
        <tissue evidence="4">Fin</tissue>
    </source>
</reference>
<feature type="domain" description="CCHC-type" evidence="3">
    <location>
        <begin position="95"/>
        <end position="109"/>
    </location>
</feature>
<accession>A0AA47MYK3</accession>
<evidence type="ECO:0000259" key="3">
    <source>
        <dbReference type="PROSITE" id="PS50158"/>
    </source>
</evidence>
<dbReference type="InterPro" id="IPR001878">
    <property type="entry name" value="Znf_CCHC"/>
</dbReference>
<keyword evidence="1" id="KW-0862">Zinc</keyword>
<keyword evidence="1" id="KW-0863">Zinc-finger</keyword>
<dbReference type="Proteomes" id="UP001174136">
    <property type="component" value="Unassembled WGS sequence"/>
</dbReference>
<keyword evidence="1" id="KW-0479">Metal-binding</keyword>
<feature type="compositionally biased region" description="Basic and acidic residues" evidence="2">
    <location>
        <begin position="144"/>
        <end position="162"/>
    </location>
</feature>
<feature type="compositionally biased region" description="Basic residues" evidence="2">
    <location>
        <begin position="247"/>
        <end position="261"/>
    </location>
</feature>
<protein>
    <recommendedName>
        <fullName evidence="3">CCHC-type domain-containing protein</fullName>
    </recommendedName>
</protein>
<dbReference type="SUPFAM" id="SSF57756">
    <property type="entry name" value="Retrovirus zinc finger-like domains"/>
    <property type="match status" value="1"/>
</dbReference>
<dbReference type="SMART" id="SM00343">
    <property type="entry name" value="ZnF_C2HC"/>
    <property type="match status" value="2"/>
</dbReference>
<name>A0AA47MYK3_MERPO</name>
<dbReference type="InterPro" id="IPR036875">
    <property type="entry name" value="Znf_CCHC_sf"/>
</dbReference>
<dbReference type="GO" id="GO:0003676">
    <property type="term" value="F:nucleic acid binding"/>
    <property type="evidence" value="ECO:0007669"/>
    <property type="project" value="InterPro"/>
</dbReference>
<organism evidence="4 5">
    <name type="scientific">Merluccius polli</name>
    <name type="common">Benguela hake</name>
    <name type="synonym">Merluccius cadenati</name>
    <dbReference type="NCBI Taxonomy" id="89951"/>
    <lineage>
        <taxon>Eukaryota</taxon>
        <taxon>Metazoa</taxon>
        <taxon>Chordata</taxon>
        <taxon>Craniata</taxon>
        <taxon>Vertebrata</taxon>
        <taxon>Euteleostomi</taxon>
        <taxon>Actinopterygii</taxon>
        <taxon>Neopterygii</taxon>
        <taxon>Teleostei</taxon>
        <taxon>Neoteleostei</taxon>
        <taxon>Acanthomorphata</taxon>
        <taxon>Zeiogadaria</taxon>
        <taxon>Gadariae</taxon>
        <taxon>Gadiformes</taxon>
        <taxon>Gadoidei</taxon>
        <taxon>Merlucciidae</taxon>
        <taxon>Merluccius</taxon>
    </lineage>
</organism>
<evidence type="ECO:0000313" key="5">
    <source>
        <dbReference type="Proteomes" id="UP001174136"/>
    </source>
</evidence>
<evidence type="ECO:0000256" key="1">
    <source>
        <dbReference type="PROSITE-ProRule" id="PRU00047"/>
    </source>
</evidence>
<evidence type="ECO:0000256" key="2">
    <source>
        <dbReference type="SAM" id="MobiDB-lite"/>
    </source>
</evidence>
<feature type="compositionally biased region" description="Basic and acidic residues" evidence="2">
    <location>
        <begin position="294"/>
        <end position="317"/>
    </location>
</feature>
<keyword evidence="5" id="KW-1185">Reference proteome</keyword>
<gene>
    <name evidence="4" type="ORF">N1851_011257</name>
</gene>
<dbReference type="EMBL" id="JAOPHQ010002028">
    <property type="protein sequence ID" value="KAK0148412.1"/>
    <property type="molecule type" value="Genomic_DNA"/>
</dbReference>
<sequence length="317" mass="35445">MASLRKVAATCKFGAFLDDALRDRLVCGVKSGELRDRMLNSAHTKELTLARTYDMGLAHEVTKQNAQQWSHKSFKANAISKTAAAPRKEENGRPCYRCNGKGHTAEGCRFKEVECRACKKKGHIAKACRSRPEGRKVTQTKWTKHLDVTARAEDDRDRDKGETPAAAEDSEVSLPDADGQPEDIAASPQRERSAPSEKPEHRKAGTPKTKAASGFDTEYRADMGRRLTGRTQHLETRDDTEWPALPSHRRVSSTPVPRRKQTWNVAETKSKSKPTKDTGILLENRFAPLLQDPDSPKERSSSSTGERYEAKSYTKRL</sequence>
<dbReference type="AlphaFoldDB" id="A0AA47MYK3"/>